<evidence type="ECO:0000313" key="3">
    <source>
        <dbReference type="EMBL" id="MBK1881966.1"/>
    </source>
</evidence>
<feature type="domain" description="Activator of Hsp90 ATPase homologue 1/2-like C-terminal" evidence="2">
    <location>
        <begin position="12"/>
        <end position="136"/>
    </location>
</feature>
<organism evidence="3 4">
    <name type="scientific">Luteolibacter pohnpeiensis</name>
    <dbReference type="NCBI Taxonomy" id="454153"/>
    <lineage>
        <taxon>Bacteria</taxon>
        <taxon>Pseudomonadati</taxon>
        <taxon>Verrucomicrobiota</taxon>
        <taxon>Verrucomicrobiia</taxon>
        <taxon>Verrucomicrobiales</taxon>
        <taxon>Verrucomicrobiaceae</taxon>
        <taxon>Luteolibacter</taxon>
    </lineage>
</organism>
<proteinExistence type="inferred from homology"/>
<reference evidence="3" key="1">
    <citation type="submission" date="2021-01" db="EMBL/GenBank/DDBJ databases">
        <title>Modified the classification status of verrucomicrobia.</title>
        <authorList>
            <person name="Feng X."/>
        </authorList>
    </citation>
    <scope>NUCLEOTIDE SEQUENCE</scope>
    <source>
        <strain evidence="3">KCTC 22041</strain>
    </source>
</reference>
<gene>
    <name evidence="3" type="ORF">JIN85_06040</name>
</gene>
<dbReference type="RefSeq" id="WP_200268648.1">
    <property type="nucleotide sequence ID" value="NZ_JAENIJ010000007.1"/>
</dbReference>
<sequence>MSIFEHHIEVPVTPAEVFGAFEDSEKYATWWGPDGFSNTFEIFEFRTGGKWKYIMHGPDGRDYPNESEFVEIIPDARVHIRHTSLPRYDLKISLDRTECGTLVSWHAVFENETFAEKMRDFLEGANEQNLRRLAGVVTPSI</sequence>
<dbReference type="Proteomes" id="UP000603141">
    <property type="component" value="Unassembled WGS sequence"/>
</dbReference>
<dbReference type="AlphaFoldDB" id="A0A934S3T0"/>
<comment type="similarity">
    <text evidence="1">Belongs to the AHA1 family.</text>
</comment>
<comment type="caution">
    <text evidence="3">The sequence shown here is derived from an EMBL/GenBank/DDBJ whole genome shotgun (WGS) entry which is preliminary data.</text>
</comment>
<accession>A0A934S3T0</accession>
<dbReference type="SUPFAM" id="SSF55961">
    <property type="entry name" value="Bet v1-like"/>
    <property type="match status" value="1"/>
</dbReference>
<protein>
    <submittedName>
        <fullName evidence="3">SRPBCC domain-containing protein</fullName>
    </submittedName>
</protein>
<dbReference type="Pfam" id="PF08327">
    <property type="entry name" value="AHSA1"/>
    <property type="match status" value="1"/>
</dbReference>
<evidence type="ECO:0000259" key="2">
    <source>
        <dbReference type="Pfam" id="PF08327"/>
    </source>
</evidence>
<dbReference type="InterPro" id="IPR023393">
    <property type="entry name" value="START-like_dom_sf"/>
</dbReference>
<dbReference type="Gene3D" id="3.30.530.20">
    <property type="match status" value="1"/>
</dbReference>
<dbReference type="EMBL" id="JAENIJ010000007">
    <property type="protein sequence ID" value="MBK1881966.1"/>
    <property type="molecule type" value="Genomic_DNA"/>
</dbReference>
<dbReference type="InterPro" id="IPR013538">
    <property type="entry name" value="ASHA1/2-like_C"/>
</dbReference>
<evidence type="ECO:0000313" key="4">
    <source>
        <dbReference type="Proteomes" id="UP000603141"/>
    </source>
</evidence>
<keyword evidence="4" id="KW-1185">Reference proteome</keyword>
<name>A0A934S3T0_9BACT</name>
<evidence type="ECO:0000256" key="1">
    <source>
        <dbReference type="ARBA" id="ARBA00006817"/>
    </source>
</evidence>